<dbReference type="SUPFAM" id="SSF53474">
    <property type="entry name" value="alpha/beta-Hydrolases"/>
    <property type="match status" value="1"/>
</dbReference>
<dbReference type="Pfam" id="PF05277">
    <property type="entry name" value="DUF726"/>
    <property type="match status" value="1"/>
</dbReference>
<evidence type="ECO:0000313" key="5">
    <source>
        <dbReference type="EMBL" id="AKV07997.1"/>
    </source>
</evidence>
<dbReference type="eggNOG" id="ENOG50349PC">
    <property type="taxonomic scope" value="Bacteria"/>
</dbReference>
<dbReference type="Proteomes" id="UP000017175">
    <property type="component" value="Chromosome"/>
</dbReference>
<evidence type="ECO:0008006" key="7">
    <source>
        <dbReference type="Google" id="ProtNLM"/>
    </source>
</evidence>
<dbReference type="GO" id="GO:0016020">
    <property type="term" value="C:membrane"/>
    <property type="evidence" value="ECO:0007669"/>
    <property type="project" value="UniProtKB-SubCell"/>
</dbReference>
<protein>
    <recommendedName>
        <fullName evidence="7">DUF726 domain-containing protein</fullName>
    </recommendedName>
</protein>
<evidence type="ECO:0000256" key="1">
    <source>
        <dbReference type="ARBA" id="ARBA00004141"/>
    </source>
</evidence>
<dbReference type="PANTHER" id="PTHR17920:SF3">
    <property type="entry name" value="TRANSMEMBRANE AND COILED-COIL DOMAIN-CONTAINING PROTEIN 4"/>
    <property type="match status" value="1"/>
</dbReference>
<dbReference type="InterPro" id="IPR029058">
    <property type="entry name" value="AB_hydrolase_fold"/>
</dbReference>
<dbReference type="Gene3D" id="3.40.50.1820">
    <property type="entry name" value="alpha/beta hydrolase"/>
    <property type="match status" value="1"/>
</dbReference>
<dbReference type="AlphaFoldDB" id="A0A0K1QQR4"/>
<evidence type="ECO:0000256" key="2">
    <source>
        <dbReference type="ARBA" id="ARBA00022692"/>
    </source>
</evidence>
<keyword evidence="4" id="KW-0472">Membrane</keyword>
<reference evidence="5 6" key="1">
    <citation type="journal article" date="2012" name="J. Bacteriol.">
        <title>Draft genome sequence of the cyanide-utilizing bacterium Pseudomonas fluorescens strain NCIMB 11764.</title>
        <authorList>
            <person name="Vilo C.A."/>
            <person name="Benedik M.J."/>
            <person name="Kunz D.A."/>
            <person name="Dong Q."/>
        </authorList>
    </citation>
    <scope>NUCLEOTIDE SEQUENCE [LARGE SCALE GENOMIC DNA]</scope>
    <source>
        <strain evidence="5 6">NCIMB 11764</strain>
    </source>
</reference>
<sequence>MVKHFRFLTLPHSASTVANVFVHGYSAGHDLKDRRLLSRQIPSTLHNGINILGFWRSGHYLQVSNTTKQLVVAAGRLYPYATAAAFVADRVAHFALSRRRATEMGDVLLSELHDYLKANHPEVAEINLIGHSLGGRVLVSALRKLVRQPDGYSLTIGDVLLMAAAVEVKADEVPGLKACIKGRLINAYSRSDRMLLMNADETCLGRHEVTNFENVSMTGFGHQDYWPNLHKVLTVTVFAGFQGQHYPVLLNKEGDLQDDHVRTDYLLYDLFEHLEPSHPTLLEEAIKHLKNSSWTSLDDNQDSNEKHYAFTREFQLLGGHCLANMTRRRGLPYAEVLEMLASHFELDEDELHKCTTILELEGALVRRFFHNAFPEGHELSKSTETDLKTLSAEHYFRHVDALAGRLTLSACFKSSASMGAQASGSVSSQITMATIGSFVSPNLLAMVPKLLAATTVGRVITNVKTALKPGYSALIPAVAIIFYARVKLGNDGLH</sequence>
<organism evidence="5 6">
    <name type="scientific">Pseudomonas fluorescens NCIMB 11764</name>
    <dbReference type="NCBI Taxonomy" id="1221522"/>
    <lineage>
        <taxon>Bacteria</taxon>
        <taxon>Pseudomonadati</taxon>
        <taxon>Pseudomonadota</taxon>
        <taxon>Gammaproteobacteria</taxon>
        <taxon>Pseudomonadales</taxon>
        <taxon>Pseudomonadaceae</taxon>
        <taxon>Pseudomonas</taxon>
    </lineage>
</organism>
<evidence type="ECO:0000313" key="6">
    <source>
        <dbReference type="Proteomes" id="UP000017175"/>
    </source>
</evidence>
<proteinExistence type="predicted"/>
<name>A0A0K1QQR4_PSEFL</name>
<dbReference type="RefSeq" id="WP_017337809.1">
    <property type="nucleotide sequence ID" value="NZ_CP010945.1"/>
</dbReference>
<dbReference type="OrthoDB" id="7375852at2"/>
<dbReference type="PANTHER" id="PTHR17920">
    <property type="entry name" value="TRANSMEMBRANE AND COILED-COIL DOMAIN-CONTAINING PROTEIN 4 TMCO4"/>
    <property type="match status" value="1"/>
</dbReference>
<accession>A0A0K1QQR4</accession>
<evidence type="ECO:0000256" key="3">
    <source>
        <dbReference type="ARBA" id="ARBA00022989"/>
    </source>
</evidence>
<dbReference type="EMBL" id="CP010945">
    <property type="protein sequence ID" value="AKV07997.1"/>
    <property type="molecule type" value="Genomic_DNA"/>
</dbReference>
<gene>
    <name evidence="5" type="ORF">B723_16920</name>
</gene>
<comment type="subcellular location">
    <subcellularLocation>
        <location evidence="1">Membrane</location>
        <topology evidence="1">Multi-pass membrane protein</topology>
    </subcellularLocation>
</comment>
<keyword evidence="2" id="KW-0812">Transmembrane</keyword>
<evidence type="ECO:0000256" key="4">
    <source>
        <dbReference type="ARBA" id="ARBA00023136"/>
    </source>
</evidence>
<dbReference type="InterPro" id="IPR007941">
    <property type="entry name" value="DUF726"/>
</dbReference>
<keyword evidence="3" id="KW-1133">Transmembrane helix</keyword>